<dbReference type="Pfam" id="PF08450">
    <property type="entry name" value="SGL"/>
    <property type="match status" value="1"/>
</dbReference>
<dbReference type="Proteomes" id="UP000184532">
    <property type="component" value="Unassembled WGS sequence"/>
</dbReference>
<reference evidence="4" key="1">
    <citation type="submission" date="2016-11" db="EMBL/GenBank/DDBJ databases">
        <authorList>
            <person name="Varghese N."/>
            <person name="Submissions S."/>
        </authorList>
    </citation>
    <scope>NUCLEOTIDE SEQUENCE [LARGE SCALE GENOMIC DNA]</scope>
    <source>
        <strain evidence="4">DSM 22638</strain>
    </source>
</reference>
<organism evidence="3 4">
    <name type="scientific">Flagellimonas flava</name>
    <dbReference type="NCBI Taxonomy" id="570519"/>
    <lineage>
        <taxon>Bacteria</taxon>
        <taxon>Pseudomonadati</taxon>
        <taxon>Bacteroidota</taxon>
        <taxon>Flavobacteriia</taxon>
        <taxon>Flavobacteriales</taxon>
        <taxon>Flavobacteriaceae</taxon>
        <taxon>Flagellimonas</taxon>
    </lineage>
</organism>
<evidence type="ECO:0000313" key="4">
    <source>
        <dbReference type="Proteomes" id="UP000184532"/>
    </source>
</evidence>
<feature type="signal peptide" evidence="1">
    <location>
        <begin position="1"/>
        <end position="17"/>
    </location>
</feature>
<evidence type="ECO:0000256" key="1">
    <source>
        <dbReference type="SAM" id="SignalP"/>
    </source>
</evidence>
<name>A0A1M5MK88_9FLAO</name>
<feature type="domain" description="SMP-30/Gluconolactonase/LRE-like region" evidence="2">
    <location>
        <begin position="28"/>
        <end position="185"/>
    </location>
</feature>
<proteinExistence type="predicted"/>
<gene>
    <name evidence="3" type="ORF">SAMN04488116_2492</name>
</gene>
<sequence length="419" mass="47511">MKLLAWSLALMSCSLTAQTELSFQKDLFPEGIAIHPITKKVYLNSLLHNKIVCSNLDGTHAEEFTGKDEYGYLSGFGMTIKGDTLYALGNSLPKPQNKSVFLLLNTKTGKLITSYALKETGFAYLNDLAVGGNGEIFITDSESEKIYTINKQEDKLEVFLTHDELKHCNGIAISEDDKFLYLASYTSGLRVVDIATKKLVNKPNQYKGIDGLKWYKNSLIALVNTRRDATQNGVYRFQLNPNQSEITNEKKIAAFQEETDIPTTFAILKDSLYFVDDSQMDNMNQETYQIRDSSKLEHYNLMGIPLSPNVYVKNYCTEIGRFDLTFDSDEVVGAYLLKHKNALGGVWGKLEGFKMTGRWMDADGRGDIILTFTEDFSFFTADYRSDGEPEKWYIDYWHGALRPNMDTSFDFNAKTFTCE</sequence>
<dbReference type="STRING" id="570519.SAMN04488116_2492"/>
<keyword evidence="4" id="KW-1185">Reference proteome</keyword>
<dbReference type="AlphaFoldDB" id="A0A1M5MK88"/>
<dbReference type="InterPro" id="IPR011042">
    <property type="entry name" value="6-blade_b-propeller_TolB-like"/>
</dbReference>
<dbReference type="Gene3D" id="2.120.10.30">
    <property type="entry name" value="TolB, C-terminal domain"/>
    <property type="match status" value="1"/>
</dbReference>
<dbReference type="OrthoDB" id="8584394at2"/>
<protein>
    <submittedName>
        <fullName evidence="3">SMP-30/Gluconolaconase/LRE-like region-containing protein</fullName>
    </submittedName>
</protein>
<accession>A0A1M5MK88</accession>
<evidence type="ECO:0000259" key="2">
    <source>
        <dbReference type="Pfam" id="PF08450"/>
    </source>
</evidence>
<feature type="chain" id="PRO_5012567554" evidence="1">
    <location>
        <begin position="18"/>
        <end position="419"/>
    </location>
</feature>
<dbReference type="SUPFAM" id="SSF63829">
    <property type="entry name" value="Calcium-dependent phosphotriesterase"/>
    <property type="match status" value="1"/>
</dbReference>
<dbReference type="InterPro" id="IPR013658">
    <property type="entry name" value="SGL"/>
</dbReference>
<keyword evidence="1" id="KW-0732">Signal</keyword>
<evidence type="ECO:0000313" key="3">
    <source>
        <dbReference type="EMBL" id="SHG77656.1"/>
    </source>
</evidence>
<dbReference type="EMBL" id="FQWL01000003">
    <property type="protein sequence ID" value="SHG77656.1"/>
    <property type="molecule type" value="Genomic_DNA"/>
</dbReference>
<dbReference type="RefSeq" id="WP_073179992.1">
    <property type="nucleotide sequence ID" value="NZ_FQWL01000003.1"/>
</dbReference>